<dbReference type="GeneID" id="19015665"/>
<evidence type="ECO:0000259" key="4">
    <source>
        <dbReference type="PROSITE" id="PS00745"/>
    </source>
</evidence>
<reference evidence="5 6" key="1">
    <citation type="submission" date="2011-10" db="EMBL/GenBank/DDBJ databases">
        <authorList>
            <person name="Genoscope - CEA"/>
        </authorList>
    </citation>
    <scope>NUCLEOTIDE SEQUENCE [LARGE SCALE GENOMIC DNA]</scope>
    <source>
        <strain evidence="5 6">RCC 1105</strain>
    </source>
</reference>
<accession>K8EFE6</accession>
<dbReference type="Gene3D" id="1.20.58.410">
    <property type="entry name" value="Release factor"/>
    <property type="match status" value="1"/>
</dbReference>
<dbReference type="Pfam" id="PF03462">
    <property type="entry name" value="PCRF"/>
    <property type="match status" value="1"/>
</dbReference>
<dbReference type="Gene3D" id="3.30.160.20">
    <property type="match status" value="1"/>
</dbReference>
<dbReference type="EMBL" id="FO082274">
    <property type="protein sequence ID" value="CCO16852.1"/>
    <property type="molecule type" value="Genomic_DNA"/>
</dbReference>
<dbReference type="eggNOG" id="KOG2726">
    <property type="taxonomic scope" value="Eukaryota"/>
</dbReference>
<dbReference type="GO" id="GO:0005737">
    <property type="term" value="C:cytoplasm"/>
    <property type="evidence" value="ECO:0007669"/>
    <property type="project" value="InterPro"/>
</dbReference>
<feature type="region of interest" description="Disordered" evidence="3">
    <location>
        <begin position="116"/>
        <end position="135"/>
    </location>
</feature>
<dbReference type="Pfam" id="PF00472">
    <property type="entry name" value="RF-1"/>
    <property type="match status" value="1"/>
</dbReference>
<dbReference type="PANTHER" id="PTHR43116:SF3">
    <property type="entry name" value="CLASS I PEPTIDE CHAIN RELEASE FACTOR"/>
    <property type="match status" value="1"/>
</dbReference>
<dbReference type="STRING" id="41875.K8EFE6"/>
<evidence type="ECO:0000256" key="2">
    <source>
        <dbReference type="ARBA" id="ARBA00022917"/>
    </source>
</evidence>
<dbReference type="PROSITE" id="PS00745">
    <property type="entry name" value="RF_PROK_I"/>
    <property type="match status" value="1"/>
</dbReference>
<dbReference type="Gene3D" id="3.30.70.1660">
    <property type="match status" value="1"/>
</dbReference>
<dbReference type="Proteomes" id="UP000198341">
    <property type="component" value="Chromosome 5"/>
</dbReference>
<dbReference type="InterPro" id="IPR004374">
    <property type="entry name" value="PrfB"/>
</dbReference>
<comment type="similarity">
    <text evidence="1">Belongs to the prokaryotic/mitochondrial release factor family.</text>
</comment>
<keyword evidence="2" id="KW-0648">Protein biosynthesis</keyword>
<evidence type="ECO:0000313" key="5">
    <source>
        <dbReference type="EMBL" id="CCO16852.1"/>
    </source>
</evidence>
<evidence type="ECO:0000313" key="6">
    <source>
        <dbReference type="Proteomes" id="UP000198341"/>
    </source>
</evidence>
<feature type="region of interest" description="Disordered" evidence="3">
    <location>
        <begin position="1"/>
        <end position="33"/>
    </location>
</feature>
<name>K8EFE6_9CHLO</name>
<evidence type="ECO:0000256" key="1">
    <source>
        <dbReference type="ARBA" id="ARBA00010835"/>
    </source>
</evidence>
<keyword evidence="6" id="KW-1185">Reference proteome</keyword>
<feature type="domain" description="Prokaryotic-type class I peptide chain release factors" evidence="4">
    <location>
        <begin position="296"/>
        <end position="312"/>
    </location>
</feature>
<gene>
    <name evidence="5" type="ORF">Bathy05g01620</name>
</gene>
<dbReference type="AlphaFoldDB" id="K8EFE6"/>
<dbReference type="InterPro" id="IPR045853">
    <property type="entry name" value="Pep_chain_release_fac_I_sf"/>
</dbReference>
<feature type="compositionally biased region" description="Low complexity" evidence="3">
    <location>
        <begin position="1"/>
        <end position="17"/>
    </location>
</feature>
<organism evidence="5 6">
    <name type="scientific">Bathycoccus prasinos</name>
    <dbReference type="NCBI Taxonomy" id="41875"/>
    <lineage>
        <taxon>Eukaryota</taxon>
        <taxon>Viridiplantae</taxon>
        <taxon>Chlorophyta</taxon>
        <taxon>Mamiellophyceae</taxon>
        <taxon>Mamiellales</taxon>
        <taxon>Bathycoccaceae</taxon>
        <taxon>Bathycoccus</taxon>
    </lineage>
</organism>
<dbReference type="KEGG" id="bpg:Bathy05g01620"/>
<dbReference type="OrthoDB" id="2019491at2759"/>
<dbReference type="GO" id="GO:0016149">
    <property type="term" value="F:translation release factor activity, codon specific"/>
    <property type="evidence" value="ECO:0007669"/>
    <property type="project" value="InterPro"/>
</dbReference>
<protein>
    <submittedName>
        <fullName evidence="5">Peptide chain release factor 2</fullName>
    </submittedName>
</protein>
<dbReference type="SUPFAM" id="SSF75620">
    <property type="entry name" value="Release factor"/>
    <property type="match status" value="1"/>
</dbReference>
<dbReference type="SMART" id="SM00937">
    <property type="entry name" value="PCRF"/>
    <property type="match status" value="1"/>
</dbReference>
<dbReference type="PANTHER" id="PTHR43116">
    <property type="entry name" value="PEPTIDE CHAIN RELEASE FACTOR 2"/>
    <property type="match status" value="1"/>
</dbReference>
<dbReference type="RefSeq" id="XP_007513294.1">
    <property type="nucleotide sequence ID" value="XM_007513232.1"/>
</dbReference>
<dbReference type="HAMAP" id="MF_00094">
    <property type="entry name" value="Rel_fac_2"/>
    <property type="match status" value="1"/>
</dbReference>
<dbReference type="InterPro" id="IPR000352">
    <property type="entry name" value="Pep_chain_release_fac_I"/>
</dbReference>
<dbReference type="NCBIfam" id="TIGR00020">
    <property type="entry name" value="prfB"/>
    <property type="match status" value="1"/>
</dbReference>
<proteinExistence type="inferred from homology"/>
<sequence>MTSGASDAATSSSSETAQNIGDEMPSYEDSPNVLRKRFQSLRKRADSAMDILNKTKLEKSRELLETKQNDPEFWSNQTEAKRVTKELSFVQSQLRRAELVEATRDDVELSLEMLEEEQQQQDADNGGNDENKGGNEDYELLRTEAIRSSIKLNEMLSEFETEKMLGGKYDKLGSELFIYAGAGGTDAQDWAEMLERAYLNWAQKRGFKATITSRNKGEEAGIKSVTIEIEGTYAFGFLRSEKGTHRLVRLSPFKKGDSSRQTSFAAVDVCPLFEDESEEAGEMNIPEKDLEITTMRSGGAGGQNVNKVETAVRIRHIPTDITVRCDEDRSQMMNKAKAMVRLKAKLAAVLEQQRLQDVKEIRGDVVKAEFGEQIRNYVLHPYKVVKDVRSGWETADTEGVLNGNFDPFMKEYLRFRATEEAAQ</sequence>
<evidence type="ECO:0000256" key="3">
    <source>
        <dbReference type="SAM" id="MobiDB-lite"/>
    </source>
</evidence>
<dbReference type="InterPro" id="IPR005139">
    <property type="entry name" value="PCRF"/>
</dbReference>